<evidence type="ECO:0000256" key="9">
    <source>
        <dbReference type="ARBA" id="ARBA00023299"/>
    </source>
</evidence>
<evidence type="ECO:0000256" key="11">
    <source>
        <dbReference type="ARBA" id="ARBA00048523"/>
    </source>
</evidence>
<proteinExistence type="inferred from homology"/>
<feature type="signal peptide" evidence="12">
    <location>
        <begin position="1"/>
        <end position="23"/>
    </location>
</feature>
<keyword evidence="7" id="KW-0378">Hydrolase</keyword>
<dbReference type="InterPro" id="IPR036412">
    <property type="entry name" value="HAD-like_sf"/>
</dbReference>
<keyword evidence="6" id="KW-0479">Metal-binding</keyword>
<dbReference type="InterPro" id="IPR023214">
    <property type="entry name" value="HAD_sf"/>
</dbReference>
<comment type="similarity">
    <text evidence="3">Belongs to the HAD-like hydrolase superfamily. SerB family.</text>
</comment>
<dbReference type="PANTHER" id="PTHR43344">
    <property type="entry name" value="PHOSPHOSERINE PHOSPHATASE"/>
    <property type="match status" value="1"/>
</dbReference>
<name>A0ABZ1UB55_9ACTN</name>
<dbReference type="EMBL" id="CP108110">
    <property type="protein sequence ID" value="WUQ88405.1"/>
    <property type="molecule type" value="Genomic_DNA"/>
</dbReference>
<evidence type="ECO:0000313" key="13">
    <source>
        <dbReference type="EMBL" id="WUQ88405.1"/>
    </source>
</evidence>
<evidence type="ECO:0000256" key="6">
    <source>
        <dbReference type="ARBA" id="ARBA00022723"/>
    </source>
</evidence>
<dbReference type="Gene3D" id="3.40.50.1000">
    <property type="entry name" value="HAD superfamily/HAD-like"/>
    <property type="match status" value="2"/>
</dbReference>
<evidence type="ECO:0000256" key="12">
    <source>
        <dbReference type="SAM" id="SignalP"/>
    </source>
</evidence>
<dbReference type="RefSeq" id="WP_328958952.1">
    <property type="nucleotide sequence ID" value="NZ_CP108110.1"/>
</dbReference>
<evidence type="ECO:0000313" key="14">
    <source>
        <dbReference type="Proteomes" id="UP001432222"/>
    </source>
</evidence>
<comment type="catalytic activity">
    <reaction evidence="11">
        <text>O-phospho-D-serine + H2O = D-serine + phosphate</text>
        <dbReference type="Rhea" id="RHEA:24873"/>
        <dbReference type="ChEBI" id="CHEBI:15377"/>
        <dbReference type="ChEBI" id="CHEBI:35247"/>
        <dbReference type="ChEBI" id="CHEBI:43474"/>
        <dbReference type="ChEBI" id="CHEBI:58680"/>
        <dbReference type="EC" id="3.1.3.3"/>
    </reaction>
</comment>
<dbReference type="InterPro" id="IPR050582">
    <property type="entry name" value="HAD-like_SerB"/>
</dbReference>
<keyword evidence="8" id="KW-0460">Magnesium</keyword>
<organism evidence="13 14">
    <name type="scientific">Kitasatospora purpeofusca</name>
    <dbReference type="NCBI Taxonomy" id="67352"/>
    <lineage>
        <taxon>Bacteria</taxon>
        <taxon>Bacillati</taxon>
        <taxon>Actinomycetota</taxon>
        <taxon>Actinomycetes</taxon>
        <taxon>Kitasatosporales</taxon>
        <taxon>Streptomycetaceae</taxon>
        <taxon>Kitasatospora</taxon>
    </lineage>
</organism>
<keyword evidence="9" id="KW-0718">Serine biosynthesis</keyword>
<accession>A0ABZ1UB55</accession>
<evidence type="ECO:0000256" key="7">
    <source>
        <dbReference type="ARBA" id="ARBA00022801"/>
    </source>
</evidence>
<evidence type="ECO:0000256" key="10">
    <source>
        <dbReference type="ARBA" id="ARBA00048138"/>
    </source>
</evidence>
<keyword evidence="5" id="KW-0028">Amino-acid biosynthesis</keyword>
<gene>
    <name evidence="13" type="ORF">OHA16_38650</name>
</gene>
<comment type="catalytic activity">
    <reaction evidence="10">
        <text>O-phospho-L-serine + H2O = L-serine + phosphate</text>
        <dbReference type="Rhea" id="RHEA:21208"/>
        <dbReference type="ChEBI" id="CHEBI:15377"/>
        <dbReference type="ChEBI" id="CHEBI:33384"/>
        <dbReference type="ChEBI" id="CHEBI:43474"/>
        <dbReference type="ChEBI" id="CHEBI:57524"/>
        <dbReference type="EC" id="3.1.3.3"/>
    </reaction>
</comment>
<feature type="chain" id="PRO_5046684951" description="phosphoserine phosphatase" evidence="12">
    <location>
        <begin position="24"/>
        <end position="419"/>
    </location>
</feature>
<dbReference type="PANTHER" id="PTHR43344:SF2">
    <property type="entry name" value="PHOSPHOSERINE PHOSPHATASE"/>
    <property type="match status" value="1"/>
</dbReference>
<evidence type="ECO:0000256" key="4">
    <source>
        <dbReference type="ARBA" id="ARBA00012640"/>
    </source>
</evidence>
<evidence type="ECO:0000256" key="5">
    <source>
        <dbReference type="ARBA" id="ARBA00022605"/>
    </source>
</evidence>
<keyword evidence="14" id="KW-1185">Reference proteome</keyword>
<dbReference type="EC" id="3.1.3.3" evidence="4"/>
<dbReference type="SUPFAM" id="SSF56784">
    <property type="entry name" value="HAD-like"/>
    <property type="match status" value="1"/>
</dbReference>
<reference evidence="13" key="1">
    <citation type="submission" date="2022-10" db="EMBL/GenBank/DDBJ databases">
        <title>The complete genomes of actinobacterial strains from the NBC collection.</title>
        <authorList>
            <person name="Joergensen T.S."/>
            <person name="Alvarez Arevalo M."/>
            <person name="Sterndorff E.B."/>
            <person name="Faurdal D."/>
            <person name="Vuksanovic O."/>
            <person name="Mourched A.-S."/>
            <person name="Charusanti P."/>
            <person name="Shaw S."/>
            <person name="Blin K."/>
            <person name="Weber T."/>
        </authorList>
    </citation>
    <scope>NUCLEOTIDE SEQUENCE</scope>
    <source>
        <strain evidence="13">NBC_00222</strain>
    </source>
</reference>
<comment type="cofactor">
    <cofactor evidence="1">
        <name>Mg(2+)</name>
        <dbReference type="ChEBI" id="CHEBI:18420"/>
    </cofactor>
</comment>
<evidence type="ECO:0000256" key="2">
    <source>
        <dbReference type="ARBA" id="ARBA00005135"/>
    </source>
</evidence>
<sequence length="419" mass="45196">MGFPGWVAVAAAAVLAVPVSAPAGRAAPRADVADCPVLNADPAWFGDNRAALQDFIDRTGVCTRPDGNPLAVFDWDNTMVRNDTGDATLVWMLRNNKVRQPDRKDWTTTSRYLTPAAADALSIACADTAETGQPLPTADHAPCADEILSVYLDAETTDHEPAFGNHDHRRTEPALAWAAQLLAGWTVDEVTAFARTARRESLAAPQGSTLTVGTRQVPAWVRYYEQMADLTGTLQRAGFDVRVVSASAEPVARIWAEALGIPGEKVIGVRNRLVEQELTPHLVGCGGAEEDTVIPYVDGKRCFINQEILGITGGAAFERAPAKRRQAFAAGDSTTDVTFVGDATGLRLAINRHHRELMCRAYDNADGKWLVNPMFIDPLPRRASPYPCSTIALTRPDGSAAPLLDDRGRVVPDQADTAY</sequence>
<evidence type="ECO:0000256" key="8">
    <source>
        <dbReference type="ARBA" id="ARBA00022842"/>
    </source>
</evidence>
<protein>
    <recommendedName>
        <fullName evidence="4">phosphoserine phosphatase</fullName>
        <ecNumber evidence="4">3.1.3.3</ecNumber>
    </recommendedName>
</protein>
<keyword evidence="12" id="KW-0732">Signal</keyword>
<dbReference type="Proteomes" id="UP001432222">
    <property type="component" value="Chromosome"/>
</dbReference>
<comment type="pathway">
    <text evidence="2">Amino-acid biosynthesis; L-serine biosynthesis; L-serine from 3-phospho-D-glycerate: step 3/3.</text>
</comment>
<evidence type="ECO:0000256" key="1">
    <source>
        <dbReference type="ARBA" id="ARBA00001946"/>
    </source>
</evidence>
<evidence type="ECO:0000256" key="3">
    <source>
        <dbReference type="ARBA" id="ARBA00009184"/>
    </source>
</evidence>